<dbReference type="PANTHER" id="PTHR30328:SF54">
    <property type="entry name" value="HTH-TYPE TRANSCRIPTIONAL REPRESSOR SCO4008"/>
    <property type="match status" value="1"/>
</dbReference>
<keyword evidence="1 2" id="KW-0238">DNA-binding</keyword>
<gene>
    <name evidence="5" type="ORF">LWC34_53405</name>
</gene>
<dbReference type="Pfam" id="PF00440">
    <property type="entry name" value="TetR_N"/>
    <property type="match status" value="1"/>
</dbReference>
<evidence type="ECO:0000256" key="3">
    <source>
        <dbReference type="SAM" id="MobiDB-lite"/>
    </source>
</evidence>
<evidence type="ECO:0000256" key="1">
    <source>
        <dbReference type="ARBA" id="ARBA00023125"/>
    </source>
</evidence>
<name>A0ABS8ZUY7_9PSEU</name>
<dbReference type="Proteomes" id="UP001521150">
    <property type="component" value="Unassembled WGS sequence"/>
</dbReference>
<feature type="DNA-binding region" description="H-T-H motif" evidence="2">
    <location>
        <begin position="43"/>
        <end position="62"/>
    </location>
</feature>
<dbReference type="Gene3D" id="1.10.357.10">
    <property type="entry name" value="Tetracycline Repressor, domain 2"/>
    <property type="match status" value="1"/>
</dbReference>
<dbReference type="SUPFAM" id="SSF46689">
    <property type="entry name" value="Homeodomain-like"/>
    <property type="match status" value="1"/>
</dbReference>
<dbReference type="SUPFAM" id="SSF48498">
    <property type="entry name" value="Tetracyclin repressor-like, C-terminal domain"/>
    <property type="match status" value="1"/>
</dbReference>
<feature type="domain" description="HTH tetR-type" evidence="4">
    <location>
        <begin position="20"/>
        <end position="80"/>
    </location>
</feature>
<evidence type="ECO:0000313" key="5">
    <source>
        <dbReference type="EMBL" id="MCE7011555.1"/>
    </source>
</evidence>
<dbReference type="InterPro" id="IPR009057">
    <property type="entry name" value="Homeodomain-like_sf"/>
</dbReference>
<evidence type="ECO:0000259" key="4">
    <source>
        <dbReference type="PROSITE" id="PS50977"/>
    </source>
</evidence>
<dbReference type="EMBL" id="JAJVCN010000005">
    <property type="protein sequence ID" value="MCE7011555.1"/>
    <property type="molecule type" value="Genomic_DNA"/>
</dbReference>
<comment type="caution">
    <text evidence="5">The sequence shown here is derived from an EMBL/GenBank/DDBJ whole genome shotgun (WGS) entry which is preliminary data.</text>
</comment>
<keyword evidence="6" id="KW-1185">Reference proteome</keyword>
<organism evidence="5 6">
    <name type="scientific">Kibdelosporangium philippinense</name>
    <dbReference type="NCBI Taxonomy" id="211113"/>
    <lineage>
        <taxon>Bacteria</taxon>
        <taxon>Bacillati</taxon>
        <taxon>Actinomycetota</taxon>
        <taxon>Actinomycetes</taxon>
        <taxon>Pseudonocardiales</taxon>
        <taxon>Pseudonocardiaceae</taxon>
        <taxon>Kibdelosporangium</taxon>
    </lineage>
</organism>
<dbReference type="InterPro" id="IPR050109">
    <property type="entry name" value="HTH-type_TetR-like_transc_reg"/>
</dbReference>
<evidence type="ECO:0000256" key="2">
    <source>
        <dbReference type="PROSITE-ProRule" id="PRU00335"/>
    </source>
</evidence>
<dbReference type="Pfam" id="PF17926">
    <property type="entry name" value="TetR_C_21"/>
    <property type="match status" value="1"/>
</dbReference>
<protein>
    <submittedName>
        <fullName evidence="5">TetR family transcriptional regulator</fullName>
    </submittedName>
</protein>
<sequence length="208" mass="23331">MSETPRRPRRAPAEKQRDPERTKRKILDAAKIEFGAKGFAAARVSDIADRAGVNKQLISYYFGGKEGLYQELAVQWQQTGSQMSSTDQPLTDVIRQFTLNTAEDRDWGRVMVWANMSGENPGSVQEAEFMRGQVEQMRERQQRGEIPGDLDPAYLLLALINAASASLTVPLLVRTITGEDEASTKFIEKYADELAKLVGHLTRLRTTE</sequence>
<accession>A0ABS8ZUY7</accession>
<dbReference type="PROSITE" id="PS50977">
    <property type="entry name" value="HTH_TETR_2"/>
    <property type="match status" value="1"/>
</dbReference>
<dbReference type="InterPro" id="IPR036271">
    <property type="entry name" value="Tet_transcr_reg_TetR-rel_C_sf"/>
</dbReference>
<proteinExistence type="predicted"/>
<dbReference type="PRINTS" id="PR00455">
    <property type="entry name" value="HTHTETR"/>
</dbReference>
<reference evidence="5 6" key="1">
    <citation type="submission" date="2021-12" db="EMBL/GenBank/DDBJ databases">
        <title>Genome sequence of Kibdelosporangium philippinense ATCC 49844.</title>
        <authorList>
            <person name="Fedorov E.A."/>
            <person name="Omeragic M."/>
            <person name="Shalygina K.F."/>
            <person name="Maclea K.S."/>
        </authorList>
    </citation>
    <scope>NUCLEOTIDE SEQUENCE [LARGE SCALE GENOMIC DNA]</scope>
    <source>
        <strain evidence="5 6">ATCC 49844</strain>
    </source>
</reference>
<dbReference type="InterPro" id="IPR041467">
    <property type="entry name" value="Sco4008_C"/>
</dbReference>
<evidence type="ECO:0000313" key="6">
    <source>
        <dbReference type="Proteomes" id="UP001521150"/>
    </source>
</evidence>
<dbReference type="InterPro" id="IPR001647">
    <property type="entry name" value="HTH_TetR"/>
</dbReference>
<dbReference type="PANTHER" id="PTHR30328">
    <property type="entry name" value="TRANSCRIPTIONAL REPRESSOR"/>
    <property type="match status" value="1"/>
</dbReference>
<feature type="region of interest" description="Disordered" evidence="3">
    <location>
        <begin position="1"/>
        <end position="23"/>
    </location>
</feature>
<dbReference type="RefSeq" id="WP_233734278.1">
    <property type="nucleotide sequence ID" value="NZ_JAJVCN010000005.1"/>
</dbReference>